<dbReference type="Proteomes" id="UP000805193">
    <property type="component" value="Unassembled WGS sequence"/>
</dbReference>
<reference evidence="1 2" key="1">
    <citation type="journal article" date="2020" name="Cell">
        <title>Large-Scale Comparative Analyses of Tick Genomes Elucidate Their Genetic Diversity and Vector Capacities.</title>
        <authorList>
            <consortium name="Tick Genome and Microbiome Consortium (TIGMIC)"/>
            <person name="Jia N."/>
            <person name="Wang J."/>
            <person name="Shi W."/>
            <person name="Du L."/>
            <person name="Sun Y."/>
            <person name="Zhan W."/>
            <person name="Jiang J.F."/>
            <person name="Wang Q."/>
            <person name="Zhang B."/>
            <person name="Ji P."/>
            <person name="Bell-Sakyi L."/>
            <person name="Cui X.M."/>
            <person name="Yuan T.T."/>
            <person name="Jiang B.G."/>
            <person name="Yang W.F."/>
            <person name="Lam T.T."/>
            <person name="Chang Q.C."/>
            <person name="Ding S.J."/>
            <person name="Wang X.J."/>
            <person name="Zhu J.G."/>
            <person name="Ruan X.D."/>
            <person name="Zhao L."/>
            <person name="Wei J.T."/>
            <person name="Ye R.Z."/>
            <person name="Que T.C."/>
            <person name="Du C.H."/>
            <person name="Zhou Y.H."/>
            <person name="Cheng J.X."/>
            <person name="Dai P.F."/>
            <person name="Guo W.B."/>
            <person name="Han X.H."/>
            <person name="Huang E.J."/>
            <person name="Li L.F."/>
            <person name="Wei W."/>
            <person name="Gao Y.C."/>
            <person name="Liu J.Z."/>
            <person name="Shao H.Z."/>
            <person name="Wang X."/>
            <person name="Wang C.C."/>
            <person name="Yang T.C."/>
            <person name="Huo Q.B."/>
            <person name="Li W."/>
            <person name="Chen H.Y."/>
            <person name="Chen S.E."/>
            <person name="Zhou L.G."/>
            <person name="Ni X.B."/>
            <person name="Tian J.H."/>
            <person name="Sheng Y."/>
            <person name="Liu T."/>
            <person name="Pan Y.S."/>
            <person name="Xia L.Y."/>
            <person name="Li J."/>
            <person name="Zhao F."/>
            <person name="Cao W.C."/>
        </authorList>
    </citation>
    <scope>NUCLEOTIDE SEQUENCE [LARGE SCALE GENOMIC DNA]</scope>
    <source>
        <strain evidence="1">Iper-2018</strain>
    </source>
</reference>
<accession>A0AC60QY40</accession>
<gene>
    <name evidence="1" type="ORF">HPB47_013702</name>
</gene>
<sequence length="81" mass="9097">MSQVPVLEVDGKNISQSTREITELLVSGVQPLQSLGLIPKLGKEEWQNWAQFYITKGFTEDPQEPRFPILIPRSVPLHSGP</sequence>
<comment type="caution">
    <text evidence="1">The sequence shown here is derived from an EMBL/GenBank/DDBJ whole genome shotgun (WGS) entry which is preliminary data.</text>
</comment>
<name>A0AC60QY40_IXOPE</name>
<keyword evidence="2" id="KW-1185">Reference proteome</keyword>
<proteinExistence type="predicted"/>
<evidence type="ECO:0000313" key="1">
    <source>
        <dbReference type="EMBL" id="KAG0444524.1"/>
    </source>
</evidence>
<protein>
    <submittedName>
        <fullName evidence="1">Uncharacterized protein</fullName>
    </submittedName>
</protein>
<dbReference type="EMBL" id="JABSTQ010001908">
    <property type="protein sequence ID" value="KAG0444524.1"/>
    <property type="molecule type" value="Genomic_DNA"/>
</dbReference>
<evidence type="ECO:0000313" key="2">
    <source>
        <dbReference type="Proteomes" id="UP000805193"/>
    </source>
</evidence>
<organism evidence="1 2">
    <name type="scientific">Ixodes persulcatus</name>
    <name type="common">Taiga tick</name>
    <dbReference type="NCBI Taxonomy" id="34615"/>
    <lineage>
        <taxon>Eukaryota</taxon>
        <taxon>Metazoa</taxon>
        <taxon>Ecdysozoa</taxon>
        <taxon>Arthropoda</taxon>
        <taxon>Chelicerata</taxon>
        <taxon>Arachnida</taxon>
        <taxon>Acari</taxon>
        <taxon>Parasitiformes</taxon>
        <taxon>Ixodida</taxon>
        <taxon>Ixodoidea</taxon>
        <taxon>Ixodidae</taxon>
        <taxon>Ixodinae</taxon>
        <taxon>Ixodes</taxon>
    </lineage>
</organism>